<keyword evidence="1" id="KW-0378">Hydrolase</keyword>
<keyword evidence="1" id="KW-0645">Protease</keyword>
<reference evidence="1 2" key="1">
    <citation type="submission" date="2020-04" db="EMBL/GenBank/DDBJ databases">
        <title>Genome sequencing of novel species.</title>
        <authorList>
            <person name="Heo J."/>
            <person name="Kim S.-J."/>
            <person name="Kim J.-S."/>
            <person name="Hong S.-B."/>
            <person name="Kwon S.-W."/>
        </authorList>
    </citation>
    <scope>NUCLEOTIDE SEQUENCE [LARGE SCALE GENOMIC DNA]</scope>
    <source>
        <strain evidence="1 2">F39-2</strain>
    </source>
</reference>
<proteinExistence type="predicted"/>
<evidence type="ECO:0000313" key="2">
    <source>
        <dbReference type="Proteomes" id="UP000503278"/>
    </source>
</evidence>
<organism evidence="1 2">
    <name type="scientific">Mucilaginibacter robiniae</name>
    <dbReference type="NCBI Taxonomy" id="2728022"/>
    <lineage>
        <taxon>Bacteria</taxon>
        <taxon>Pseudomonadati</taxon>
        <taxon>Bacteroidota</taxon>
        <taxon>Sphingobacteriia</taxon>
        <taxon>Sphingobacteriales</taxon>
        <taxon>Sphingobacteriaceae</taxon>
        <taxon>Mucilaginibacter</taxon>
    </lineage>
</organism>
<dbReference type="AlphaFoldDB" id="A0A7L5DV79"/>
<gene>
    <name evidence="1" type="ORF">HH214_03445</name>
</gene>
<dbReference type="EMBL" id="CP051682">
    <property type="protein sequence ID" value="QJD95000.1"/>
    <property type="molecule type" value="Genomic_DNA"/>
</dbReference>
<dbReference type="GO" id="GO:0004180">
    <property type="term" value="F:carboxypeptidase activity"/>
    <property type="evidence" value="ECO:0007669"/>
    <property type="project" value="UniProtKB-KW"/>
</dbReference>
<accession>A0A7L5DV79</accession>
<dbReference type="Proteomes" id="UP000503278">
    <property type="component" value="Chromosome"/>
</dbReference>
<protein>
    <submittedName>
        <fullName evidence="1">Carboxypeptidase regulatory-like domain-containing protein</fullName>
    </submittedName>
</protein>
<keyword evidence="1" id="KW-0121">Carboxypeptidase</keyword>
<dbReference type="KEGG" id="mrob:HH214_03445"/>
<dbReference type="RefSeq" id="WP_169606017.1">
    <property type="nucleotide sequence ID" value="NZ_CP051682.1"/>
</dbReference>
<evidence type="ECO:0000313" key="1">
    <source>
        <dbReference type="EMBL" id="QJD95000.1"/>
    </source>
</evidence>
<dbReference type="Gene3D" id="2.60.40.1120">
    <property type="entry name" value="Carboxypeptidase-like, regulatory domain"/>
    <property type="match status" value="1"/>
</dbReference>
<keyword evidence="2" id="KW-1185">Reference proteome</keyword>
<sequence length="265" mass="28236">MKEIIFSLLIIVTCLYSCSKKEKSIIPTSTTSTTGTSGATTNTGSVSGMISPIRAVKTITVLFLKTGTTYSCTADTVTGAFSLANLPEGNYKIDFSTDPHYNGLASVNTVVTAGRNTDVGKFTTKEANFYLSYEINGTFEGWLFKGYYSSTLFNIGPLSIGTYPEDMRTAYYPSITLDGLTGPGTYTCKGASKSKITYSGYRLGNGFRISYQSTEYAGGEGTVVITSIDPNNRTIKGTFTATLTSASGNAADSKTIKNGLINATY</sequence>
<name>A0A7L5DV79_9SPHI</name>